<dbReference type="AlphaFoldDB" id="A0A5E7B5K2"/>
<dbReference type="InterPro" id="IPR029058">
    <property type="entry name" value="AB_hydrolase_fold"/>
</dbReference>
<proteinExistence type="predicted"/>
<dbReference type="InterPro" id="IPR050300">
    <property type="entry name" value="GDXG_lipolytic_enzyme"/>
</dbReference>
<evidence type="ECO:0000313" key="4">
    <source>
        <dbReference type="EMBL" id="VVN82111.1"/>
    </source>
</evidence>
<protein>
    <submittedName>
        <fullName evidence="4">Acetyl esterase</fullName>
        <ecNumber evidence="4">3.1.1.-</ecNumber>
    </submittedName>
</protein>
<keyword evidence="1 4" id="KW-0378">Hydrolase</keyword>
<feature type="region of interest" description="Disordered" evidence="2">
    <location>
        <begin position="316"/>
        <end position="344"/>
    </location>
</feature>
<evidence type="ECO:0000256" key="1">
    <source>
        <dbReference type="ARBA" id="ARBA00022801"/>
    </source>
</evidence>
<dbReference type="RefSeq" id="WP_150641256.1">
    <property type="nucleotide sequence ID" value="NZ_CABVHQ010000008.1"/>
</dbReference>
<dbReference type="EC" id="3.1.1.-" evidence="4"/>
<name>A0A5E7B5K2_PSEFL</name>
<gene>
    <name evidence="4" type="primary">aes</name>
    <name evidence="4" type="ORF">PS691_01170</name>
</gene>
<dbReference type="PANTHER" id="PTHR48081">
    <property type="entry name" value="AB HYDROLASE SUPERFAMILY PROTEIN C4A8.06C"/>
    <property type="match status" value="1"/>
</dbReference>
<dbReference type="PANTHER" id="PTHR48081:SF8">
    <property type="entry name" value="ALPHA_BETA HYDROLASE FOLD-3 DOMAIN-CONTAINING PROTEIN-RELATED"/>
    <property type="match status" value="1"/>
</dbReference>
<dbReference type="EMBL" id="CABVHQ010000008">
    <property type="protein sequence ID" value="VVN82111.1"/>
    <property type="molecule type" value="Genomic_DNA"/>
</dbReference>
<accession>A0A5E7B5K2</accession>
<dbReference type="GO" id="GO:0016787">
    <property type="term" value="F:hydrolase activity"/>
    <property type="evidence" value="ECO:0007669"/>
    <property type="project" value="UniProtKB-KW"/>
</dbReference>
<evidence type="ECO:0000259" key="3">
    <source>
        <dbReference type="Pfam" id="PF07859"/>
    </source>
</evidence>
<organism evidence="4 5">
    <name type="scientific">Pseudomonas fluorescens</name>
    <dbReference type="NCBI Taxonomy" id="294"/>
    <lineage>
        <taxon>Bacteria</taxon>
        <taxon>Pseudomonadati</taxon>
        <taxon>Pseudomonadota</taxon>
        <taxon>Gammaproteobacteria</taxon>
        <taxon>Pseudomonadales</taxon>
        <taxon>Pseudomonadaceae</taxon>
        <taxon>Pseudomonas</taxon>
    </lineage>
</organism>
<feature type="domain" description="Alpha/beta hydrolase fold-3" evidence="3">
    <location>
        <begin position="90"/>
        <end position="291"/>
    </location>
</feature>
<dbReference type="Gene3D" id="3.40.50.1820">
    <property type="entry name" value="alpha/beta hydrolase"/>
    <property type="match status" value="1"/>
</dbReference>
<reference evidence="4 5" key="1">
    <citation type="submission" date="2019-09" db="EMBL/GenBank/DDBJ databases">
        <authorList>
            <person name="Chandra G."/>
            <person name="Truman W A."/>
        </authorList>
    </citation>
    <scope>NUCLEOTIDE SEQUENCE [LARGE SCALE GENOMIC DNA]</scope>
    <source>
        <strain evidence="4">PS691</strain>
    </source>
</reference>
<dbReference type="InterPro" id="IPR013094">
    <property type="entry name" value="AB_hydrolase_3"/>
</dbReference>
<evidence type="ECO:0000256" key="2">
    <source>
        <dbReference type="SAM" id="MobiDB-lite"/>
    </source>
</evidence>
<dbReference type="OrthoDB" id="9806180at2"/>
<dbReference type="SUPFAM" id="SSF53474">
    <property type="entry name" value="alpha/beta-Hydrolases"/>
    <property type="match status" value="1"/>
</dbReference>
<evidence type="ECO:0000313" key="5">
    <source>
        <dbReference type="Proteomes" id="UP000337909"/>
    </source>
</evidence>
<feature type="compositionally biased region" description="Polar residues" evidence="2">
    <location>
        <begin position="316"/>
        <end position="336"/>
    </location>
</feature>
<dbReference type="Pfam" id="PF07859">
    <property type="entry name" value="Abhydrolase_3"/>
    <property type="match status" value="1"/>
</dbReference>
<dbReference type="Proteomes" id="UP000337909">
    <property type="component" value="Unassembled WGS sequence"/>
</dbReference>
<sequence length="344" mass="37318">MSPTLTCTPPQPNAPRALSLRARLLLWFYRHIVKARLAKPMELARVQALLTRLDRWLGGGGKGFKREPISAHGVAADWISIDAPGSDRVILYLHGGGFMFRTPRLHARLAARLCRTLGARALMPHYRLAPEHPLPAAHEDCFAAYRWLLDQGQDPARIIVIGDSAGGLLALATLQRIRDAGLPLPACAVMFSPGTCVDAIRQLDPRATENDPMIGAGALDLLQRTVVAEVAMHDAAVSPCAGSLHGLPPLLLQAGSTEVLLHQSQIAAAQAHNAGTHAELQIWPHMPHVWQAVHWLPEARQALACVGEFVERHSQTQANASRAQTSTSPQAQTSGRSTEHKDFL</sequence>